<dbReference type="PANTHER" id="PTHR30511">
    <property type="entry name" value="ALANINE RACEMASE"/>
    <property type="match status" value="1"/>
</dbReference>
<dbReference type="InterPro" id="IPR029066">
    <property type="entry name" value="PLP-binding_barrel"/>
</dbReference>
<evidence type="ECO:0000313" key="8">
    <source>
        <dbReference type="Proteomes" id="UP001597090"/>
    </source>
</evidence>
<dbReference type="Pfam" id="PF01168">
    <property type="entry name" value="Ala_racemase_N"/>
    <property type="match status" value="1"/>
</dbReference>
<comment type="catalytic activity">
    <reaction evidence="4">
        <text>L-alanine = D-alanine</text>
        <dbReference type="Rhea" id="RHEA:20249"/>
        <dbReference type="ChEBI" id="CHEBI:57416"/>
        <dbReference type="ChEBI" id="CHEBI:57972"/>
        <dbReference type="EC" id="5.1.1.1"/>
    </reaction>
</comment>
<keyword evidence="3 4" id="KW-0413">Isomerase</keyword>
<dbReference type="InterPro" id="IPR011079">
    <property type="entry name" value="Ala_racemase_C"/>
</dbReference>
<dbReference type="EMBL" id="JBHTIH010000002">
    <property type="protein sequence ID" value="MFD0738101.1"/>
    <property type="molecule type" value="Genomic_DNA"/>
</dbReference>
<proteinExistence type="inferred from homology"/>
<dbReference type="NCBIfam" id="TIGR00492">
    <property type="entry name" value="alr"/>
    <property type="match status" value="1"/>
</dbReference>
<evidence type="ECO:0000256" key="2">
    <source>
        <dbReference type="ARBA" id="ARBA00022898"/>
    </source>
</evidence>
<evidence type="ECO:0000259" key="6">
    <source>
        <dbReference type="SMART" id="SM01005"/>
    </source>
</evidence>
<evidence type="ECO:0000256" key="1">
    <source>
        <dbReference type="ARBA" id="ARBA00001933"/>
    </source>
</evidence>
<comment type="cofactor">
    <cofactor evidence="1 4">
        <name>pyridoxal 5'-phosphate</name>
        <dbReference type="ChEBI" id="CHEBI:597326"/>
    </cofactor>
</comment>
<dbReference type="HAMAP" id="MF_01201">
    <property type="entry name" value="Ala_racemase"/>
    <property type="match status" value="1"/>
</dbReference>
<feature type="region of interest" description="Disordered" evidence="5">
    <location>
        <begin position="371"/>
        <end position="390"/>
    </location>
</feature>
<comment type="function">
    <text evidence="4">Catalyzes the interconversion of L-alanine and D-alanine. May also act on other amino acids.</text>
</comment>
<dbReference type="InterPro" id="IPR001608">
    <property type="entry name" value="Ala_racemase_N"/>
</dbReference>
<accession>A0ABW2YJT0</accession>
<dbReference type="Gene3D" id="2.40.37.10">
    <property type="entry name" value="Lyase, Ornithine Decarboxylase, Chain A, domain 1"/>
    <property type="match status" value="1"/>
</dbReference>
<comment type="pathway">
    <text evidence="4">Amino-acid biosynthesis; D-alanine biosynthesis; D-alanine from L-alanine: step 1/1.</text>
</comment>
<comment type="similarity">
    <text evidence="4">Belongs to the alanine racemase family.</text>
</comment>
<reference evidence="8" key="1">
    <citation type="journal article" date="2019" name="Int. J. Syst. Evol. Microbiol.">
        <title>The Global Catalogue of Microorganisms (GCM) 10K type strain sequencing project: providing services to taxonomists for standard genome sequencing and annotation.</title>
        <authorList>
            <consortium name="The Broad Institute Genomics Platform"/>
            <consortium name="The Broad Institute Genome Sequencing Center for Infectious Disease"/>
            <person name="Wu L."/>
            <person name="Ma J."/>
        </authorList>
    </citation>
    <scope>NUCLEOTIDE SEQUENCE [LARGE SCALE GENOMIC DNA]</scope>
    <source>
        <strain evidence="8">CCUG 55491</strain>
    </source>
</reference>
<dbReference type="PANTHER" id="PTHR30511:SF0">
    <property type="entry name" value="ALANINE RACEMASE, CATABOLIC-RELATED"/>
    <property type="match status" value="1"/>
</dbReference>
<dbReference type="PROSITE" id="PS00395">
    <property type="entry name" value="ALANINE_RACEMASE"/>
    <property type="match status" value="1"/>
</dbReference>
<organism evidence="7 8">
    <name type="scientific">Lysobacter koreensis</name>
    <dbReference type="NCBI Taxonomy" id="266122"/>
    <lineage>
        <taxon>Bacteria</taxon>
        <taxon>Pseudomonadati</taxon>
        <taxon>Pseudomonadota</taxon>
        <taxon>Gammaproteobacteria</taxon>
        <taxon>Lysobacterales</taxon>
        <taxon>Lysobacteraceae</taxon>
        <taxon>Lysobacter</taxon>
    </lineage>
</organism>
<feature type="modified residue" description="N6-(pyridoxal phosphate)lysine" evidence="4">
    <location>
        <position position="39"/>
    </location>
</feature>
<feature type="binding site" evidence="4">
    <location>
        <position position="137"/>
    </location>
    <ligand>
        <name>substrate</name>
    </ligand>
</feature>
<keyword evidence="8" id="KW-1185">Reference proteome</keyword>
<feature type="active site" description="Proton acceptor; specific for D-alanine" evidence="4">
    <location>
        <position position="39"/>
    </location>
</feature>
<evidence type="ECO:0000256" key="3">
    <source>
        <dbReference type="ARBA" id="ARBA00023235"/>
    </source>
</evidence>
<evidence type="ECO:0000313" key="7">
    <source>
        <dbReference type="EMBL" id="MFD0738101.1"/>
    </source>
</evidence>
<dbReference type="InterPro" id="IPR000821">
    <property type="entry name" value="Ala_racemase"/>
</dbReference>
<sequence length="390" mass="41940">MTTPASQRPTRIVVDLDHLTFNLSNIRSHVGVPVMGIVKANAYGHGLVPVALHLQAQGVEQLGVAFVEEGVALRQAGITTPILVLGGIFGPQVAQFIVHDLEITVSSLDKLRQVEAAAQALGRKAVIHLKIDTGMERIGVHSYSAKSFIEAAVASTWCELKGIYSHLACADDPNSPMTAEQLERFLEACEHISRLGAPMPLRHLANSGGILHFPQTHLDMVRPGILLYGVLPDPASQPTVTVKPALSLVSQVVYFKVVKANNPVSYGATWASATDTRVVTIPIGYGDGYPRALSSRGEVLIRSQRYPVVGRVCMDQFMVDIGLDSAWNEDEVVLIGEQEGQRISAEAVAERAGTIPYEILTGLNDRIPREYRGGSPALAPARGTTPPAWG</sequence>
<feature type="active site" description="Proton acceptor; specific for L-alanine" evidence="4">
    <location>
        <position position="266"/>
    </location>
</feature>
<comment type="caution">
    <text evidence="7">The sequence shown here is derived from an EMBL/GenBank/DDBJ whole genome shotgun (WGS) entry which is preliminary data.</text>
</comment>
<dbReference type="Pfam" id="PF00842">
    <property type="entry name" value="Ala_racemase_C"/>
    <property type="match status" value="1"/>
</dbReference>
<dbReference type="EC" id="5.1.1.1" evidence="4"/>
<dbReference type="InterPro" id="IPR020622">
    <property type="entry name" value="Ala_racemase_pyridoxalP-BS"/>
</dbReference>
<name>A0ABW2YJT0_9GAMM</name>
<dbReference type="CDD" id="cd00430">
    <property type="entry name" value="PLPDE_III_AR"/>
    <property type="match status" value="1"/>
</dbReference>
<dbReference type="RefSeq" id="WP_386811043.1">
    <property type="nucleotide sequence ID" value="NZ_JBHTIH010000002.1"/>
</dbReference>
<keyword evidence="2 4" id="KW-0663">Pyridoxal phosphate</keyword>
<dbReference type="Gene3D" id="3.20.20.10">
    <property type="entry name" value="Alanine racemase"/>
    <property type="match status" value="1"/>
</dbReference>
<gene>
    <name evidence="7" type="primary">alr</name>
    <name evidence="7" type="ORF">ACFQZQ_02190</name>
</gene>
<feature type="binding site" evidence="4">
    <location>
        <position position="314"/>
    </location>
    <ligand>
        <name>substrate</name>
    </ligand>
</feature>
<dbReference type="PRINTS" id="PR00992">
    <property type="entry name" value="ALARACEMASE"/>
</dbReference>
<dbReference type="SUPFAM" id="SSF51419">
    <property type="entry name" value="PLP-binding barrel"/>
    <property type="match status" value="1"/>
</dbReference>
<dbReference type="InterPro" id="IPR009006">
    <property type="entry name" value="Ala_racemase/Decarboxylase_C"/>
</dbReference>
<dbReference type="SUPFAM" id="SSF50621">
    <property type="entry name" value="Alanine racemase C-terminal domain-like"/>
    <property type="match status" value="1"/>
</dbReference>
<dbReference type="GO" id="GO:0008784">
    <property type="term" value="F:alanine racemase activity"/>
    <property type="evidence" value="ECO:0007669"/>
    <property type="project" value="UniProtKB-EC"/>
</dbReference>
<evidence type="ECO:0000256" key="5">
    <source>
        <dbReference type="SAM" id="MobiDB-lite"/>
    </source>
</evidence>
<dbReference type="SMART" id="SM01005">
    <property type="entry name" value="Ala_racemase_C"/>
    <property type="match status" value="1"/>
</dbReference>
<protein>
    <recommendedName>
        <fullName evidence="4">Alanine racemase</fullName>
        <ecNumber evidence="4">5.1.1.1</ecNumber>
    </recommendedName>
</protein>
<evidence type="ECO:0000256" key="4">
    <source>
        <dbReference type="HAMAP-Rule" id="MF_01201"/>
    </source>
</evidence>
<dbReference type="Proteomes" id="UP001597090">
    <property type="component" value="Unassembled WGS sequence"/>
</dbReference>
<feature type="domain" description="Alanine racemase C-terminal" evidence="6">
    <location>
        <begin position="245"/>
        <end position="372"/>
    </location>
</feature>